<accession>A0AA35KKV7</accession>
<reference evidence="2" key="1">
    <citation type="submission" date="2022-12" db="EMBL/GenBank/DDBJ databases">
        <authorList>
            <person name="Alioto T."/>
            <person name="Alioto T."/>
            <person name="Gomez Garrido J."/>
        </authorList>
    </citation>
    <scope>NUCLEOTIDE SEQUENCE</scope>
</reference>
<evidence type="ECO:0000256" key="1">
    <source>
        <dbReference type="SAM" id="MobiDB-lite"/>
    </source>
</evidence>
<sequence>MATNQAARVRARAEPATRSRPAVAPGLGETRCVEFNAGGRWVRCLSGRARPAPWSRLVSRPTLQFCCSATLPNPAQGILFRGGECGVQCGDEKEDCFVLEGSCSYSPPKGPSGEEKLSDVNNQDKQRLVITFSAAQVKDV</sequence>
<feature type="region of interest" description="Disordered" evidence="1">
    <location>
        <begin position="1"/>
        <end position="22"/>
    </location>
</feature>
<dbReference type="AlphaFoldDB" id="A0AA35KKV7"/>
<keyword evidence="3" id="KW-1185">Reference proteome</keyword>
<name>A0AA35KKV7_9SAUR</name>
<evidence type="ECO:0000313" key="2">
    <source>
        <dbReference type="EMBL" id="CAI5779233.1"/>
    </source>
</evidence>
<organism evidence="2 3">
    <name type="scientific">Podarcis lilfordi</name>
    <name type="common">Lilford's wall lizard</name>
    <dbReference type="NCBI Taxonomy" id="74358"/>
    <lineage>
        <taxon>Eukaryota</taxon>
        <taxon>Metazoa</taxon>
        <taxon>Chordata</taxon>
        <taxon>Craniata</taxon>
        <taxon>Vertebrata</taxon>
        <taxon>Euteleostomi</taxon>
        <taxon>Lepidosauria</taxon>
        <taxon>Squamata</taxon>
        <taxon>Bifurcata</taxon>
        <taxon>Unidentata</taxon>
        <taxon>Episquamata</taxon>
        <taxon>Laterata</taxon>
        <taxon>Lacertibaenia</taxon>
        <taxon>Lacertidae</taxon>
        <taxon>Podarcis</taxon>
    </lineage>
</organism>
<dbReference type="Proteomes" id="UP001178461">
    <property type="component" value="Chromosome 7"/>
</dbReference>
<evidence type="ECO:0000313" key="3">
    <source>
        <dbReference type="Proteomes" id="UP001178461"/>
    </source>
</evidence>
<protein>
    <submittedName>
        <fullName evidence="2">Uncharacterized protein</fullName>
    </submittedName>
</protein>
<gene>
    <name evidence="2" type="ORF">PODLI_1B029089</name>
</gene>
<dbReference type="EMBL" id="OX395132">
    <property type="protein sequence ID" value="CAI5779233.1"/>
    <property type="molecule type" value="Genomic_DNA"/>
</dbReference>
<proteinExistence type="predicted"/>